<dbReference type="Proteomes" id="UP000618591">
    <property type="component" value="Unassembled WGS sequence"/>
</dbReference>
<feature type="domain" description="Phage tail collar" evidence="1">
    <location>
        <begin position="1"/>
        <end position="52"/>
    </location>
</feature>
<organism evidence="2 3">
    <name type="scientific">Sphingomonas psychrolutea</name>
    <dbReference type="NCBI Taxonomy" id="1259676"/>
    <lineage>
        <taxon>Bacteria</taxon>
        <taxon>Pseudomonadati</taxon>
        <taxon>Pseudomonadota</taxon>
        <taxon>Alphaproteobacteria</taxon>
        <taxon>Sphingomonadales</taxon>
        <taxon>Sphingomonadaceae</taxon>
        <taxon>Sphingomonas</taxon>
    </lineage>
</organism>
<evidence type="ECO:0000259" key="1">
    <source>
        <dbReference type="Pfam" id="PF07484"/>
    </source>
</evidence>
<dbReference type="InterPro" id="IPR011083">
    <property type="entry name" value="Phage_tail_collar_dom"/>
</dbReference>
<protein>
    <submittedName>
        <fullName evidence="2">Microcystin dependent MdpB family protein</fullName>
    </submittedName>
</protein>
<dbReference type="InterPro" id="IPR037053">
    <property type="entry name" value="Phage_tail_collar_dom_sf"/>
</dbReference>
<dbReference type="Pfam" id="PF07484">
    <property type="entry name" value="Collar"/>
    <property type="match status" value="1"/>
</dbReference>
<gene>
    <name evidence="2" type="ORF">GCM10011395_27860</name>
</gene>
<dbReference type="SUPFAM" id="SSF88874">
    <property type="entry name" value="Receptor-binding domain of short tail fibre protein gp12"/>
    <property type="match status" value="1"/>
</dbReference>
<name>A0ABQ1H2X7_9SPHN</name>
<comment type="caution">
    <text evidence="2">The sequence shown here is derived from an EMBL/GenBank/DDBJ whole genome shotgun (WGS) entry which is preliminary data.</text>
</comment>
<proteinExistence type="predicted"/>
<dbReference type="EMBL" id="BMDW01000019">
    <property type="protein sequence ID" value="GGA55873.1"/>
    <property type="molecule type" value="Genomic_DNA"/>
</dbReference>
<keyword evidence="3" id="KW-1185">Reference proteome</keyword>
<evidence type="ECO:0000313" key="3">
    <source>
        <dbReference type="Proteomes" id="UP000618591"/>
    </source>
</evidence>
<accession>A0ABQ1H2X7</accession>
<evidence type="ECO:0000313" key="2">
    <source>
        <dbReference type="EMBL" id="GGA55873.1"/>
    </source>
</evidence>
<dbReference type="Gene3D" id="3.90.1340.10">
    <property type="entry name" value="Phage tail collar domain"/>
    <property type="match status" value="1"/>
</dbReference>
<sequence length="169" mass="16903">MFGGNFAPRDWAFCNGQLLSIAQYQALFTLIGTTYGGNGTTTFALPNLQSRIAVGEGAGPGLTPRQIGQVGGTETVTLTQAQMPAHNHMVVATTAAGNLTGPGGTALVAAPGGTGAALYLVPGAVPITTVALSPSSVGTAGGNQPHDNHMPSLCVSFIIALGGIFPSRN</sequence>
<reference evidence="3" key="1">
    <citation type="journal article" date="2019" name="Int. J. Syst. Evol. Microbiol.">
        <title>The Global Catalogue of Microorganisms (GCM) 10K type strain sequencing project: providing services to taxonomists for standard genome sequencing and annotation.</title>
        <authorList>
            <consortium name="The Broad Institute Genomics Platform"/>
            <consortium name="The Broad Institute Genome Sequencing Center for Infectious Disease"/>
            <person name="Wu L."/>
            <person name="Ma J."/>
        </authorList>
    </citation>
    <scope>NUCLEOTIDE SEQUENCE [LARGE SCALE GENOMIC DNA]</scope>
    <source>
        <strain evidence="3">CGMCC 1.10106</strain>
    </source>
</reference>